<gene>
    <name evidence="2" type="ORF">GLYMA_14G153600</name>
</gene>
<dbReference type="InParanoid" id="A0A0R0GKX3"/>
<dbReference type="EnsemblPlants" id="KRH16403">
    <property type="protein sequence ID" value="KRH16403"/>
    <property type="gene ID" value="GLYMA_14G153600"/>
</dbReference>
<protein>
    <recommendedName>
        <fullName evidence="5">Transmembrane protein</fullName>
    </recommendedName>
</protein>
<keyword evidence="1" id="KW-0812">Transmembrane</keyword>
<dbReference type="EMBL" id="CM000847">
    <property type="protein sequence ID" value="KRH16403.1"/>
    <property type="molecule type" value="Genomic_DNA"/>
</dbReference>
<evidence type="ECO:0008006" key="5">
    <source>
        <dbReference type="Google" id="ProtNLM"/>
    </source>
</evidence>
<dbReference type="AlphaFoldDB" id="A0A0R0GKX3"/>
<proteinExistence type="predicted"/>
<name>A0A0R0GKX3_SOYBN</name>
<keyword evidence="1" id="KW-0472">Membrane</keyword>
<feature type="transmembrane region" description="Helical" evidence="1">
    <location>
        <begin position="7"/>
        <end position="33"/>
    </location>
</feature>
<evidence type="ECO:0000313" key="3">
    <source>
        <dbReference type="EnsemblPlants" id="KRH16403"/>
    </source>
</evidence>
<evidence type="ECO:0000313" key="4">
    <source>
        <dbReference type="Proteomes" id="UP000008827"/>
    </source>
</evidence>
<reference evidence="3" key="2">
    <citation type="submission" date="2018-02" db="UniProtKB">
        <authorList>
            <consortium name="EnsemblPlants"/>
        </authorList>
    </citation>
    <scope>IDENTIFICATION</scope>
    <source>
        <strain evidence="3">Williams 82</strain>
    </source>
</reference>
<reference evidence="2" key="3">
    <citation type="submission" date="2018-07" db="EMBL/GenBank/DDBJ databases">
        <title>WGS assembly of Glycine max.</title>
        <authorList>
            <person name="Schmutz J."/>
            <person name="Cannon S."/>
            <person name="Schlueter J."/>
            <person name="Ma J."/>
            <person name="Mitros T."/>
            <person name="Nelson W."/>
            <person name="Hyten D."/>
            <person name="Song Q."/>
            <person name="Thelen J."/>
            <person name="Cheng J."/>
            <person name="Xu D."/>
            <person name="Hellsten U."/>
            <person name="May G."/>
            <person name="Yu Y."/>
            <person name="Sakurai T."/>
            <person name="Umezawa T."/>
            <person name="Bhattacharyya M."/>
            <person name="Sandhu D."/>
            <person name="Valliyodan B."/>
            <person name="Lindquist E."/>
            <person name="Peto M."/>
            <person name="Grant D."/>
            <person name="Shu S."/>
            <person name="Goodstein D."/>
            <person name="Barry K."/>
            <person name="Futrell-Griggs M."/>
            <person name="Abernathy B."/>
            <person name="Du J."/>
            <person name="Tian Z."/>
            <person name="Zhu L."/>
            <person name="Gill N."/>
            <person name="Joshi T."/>
            <person name="Libault M."/>
            <person name="Sethuraman A."/>
            <person name="Zhang X."/>
            <person name="Shinozaki K."/>
            <person name="Nguyen H."/>
            <person name="Wing R."/>
            <person name="Cregan P."/>
            <person name="Specht J."/>
            <person name="Grimwood J."/>
            <person name="Rokhsar D."/>
            <person name="Stacey G."/>
            <person name="Shoemaker R."/>
            <person name="Jackson S."/>
        </authorList>
    </citation>
    <scope>NUCLEOTIDE SEQUENCE</scope>
    <source>
        <tissue evidence="2">Callus</tissue>
    </source>
</reference>
<evidence type="ECO:0000256" key="1">
    <source>
        <dbReference type="SAM" id="Phobius"/>
    </source>
</evidence>
<dbReference type="Proteomes" id="UP000008827">
    <property type="component" value="Chromosome 14"/>
</dbReference>
<dbReference type="Gramene" id="KRH16403">
    <property type="protein sequence ID" value="KRH16403"/>
    <property type="gene ID" value="GLYMA_14G153600"/>
</dbReference>
<evidence type="ECO:0000313" key="2">
    <source>
        <dbReference type="EMBL" id="KRH16403.1"/>
    </source>
</evidence>
<keyword evidence="1" id="KW-1133">Transmembrane helix</keyword>
<organism evidence="2">
    <name type="scientific">Glycine max</name>
    <name type="common">Soybean</name>
    <name type="synonym">Glycine hispida</name>
    <dbReference type="NCBI Taxonomy" id="3847"/>
    <lineage>
        <taxon>Eukaryota</taxon>
        <taxon>Viridiplantae</taxon>
        <taxon>Streptophyta</taxon>
        <taxon>Embryophyta</taxon>
        <taxon>Tracheophyta</taxon>
        <taxon>Spermatophyta</taxon>
        <taxon>Magnoliopsida</taxon>
        <taxon>eudicotyledons</taxon>
        <taxon>Gunneridae</taxon>
        <taxon>Pentapetalae</taxon>
        <taxon>rosids</taxon>
        <taxon>fabids</taxon>
        <taxon>Fabales</taxon>
        <taxon>Fabaceae</taxon>
        <taxon>Papilionoideae</taxon>
        <taxon>50 kb inversion clade</taxon>
        <taxon>NPAAA clade</taxon>
        <taxon>indigoferoid/millettioid clade</taxon>
        <taxon>Phaseoleae</taxon>
        <taxon>Glycine</taxon>
        <taxon>Glycine subgen. Soja</taxon>
    </lineage>
</organism>
<keyword evidence="4" id="KW-1185">Reference proteome</keyword>
<sequence length="51" mass="5941">MFCLFEAAIMVSVLFLLLMMICFSLLWLLVVLVDVGFCPWWLRIVLSFCHG</sequence>
<accession>A0A0R0GKX3</accession>
<reference evidence="2 3" key="1">
    <citation type="journal article" date="2010" name="Nature">
        <title>Genome sequence of the palaeopolyploid soybean.</title>
        <authorList>
            <person name="Schmutz J."/>
            <person name="Cannon S.B."/>
            <person name="Schlueter J."/>
            <person name="Ma J."/>
            <person name="Mitros T."/>
            <person name="Nelson W."/>
            <person name="Hyten D.L."/>
            <person name="Song Q."/>
            <person name="Thelen J.J."/>
            <person name="Cheng J."/>
            <person name="Xu D."/>
            <person name="Hellsten U."/>
            <person name="May G.D."/>
            <person name="Yu Y."/>
            <person name="Sakurai T."/>
            <person name="Umezawa T."/>
            <person name="Bhattacharyya M.K."/>
            <person name="Sandhu D."/>
            <person name="Valliyodan B."/>
            <person name="Lindquist E."/>
            <person name="Peto M."/>
            <person name="Grant D."/>
            <person name="Shu S."/>
            <person name="Goodstein D."/>
            <person name="Barry K."/>
            <person name="Futrell-Griggs M."/>
            <person name="Abernathy B."/>
            <person name="Du J."/>
            <person name="Tian Z."/>
            <person name="Zhu L."/>
            <person name="Gill N."/>
            <person name="Joshi T."/>
            <person name="Libault M."/>
            <person name="Sethuraman A."/>
            <person name="Zhang X.-C."/>
            <person name="Shinozaki K."/>
            <person name="Nguyen H.T."/>
            <person name="Wing R.A."/>
            <person name="Cregan P."/>
            <person name="Specht J."/>
            <person name="Grimwood J."/>
            <person name="Rokhsar D."/>
            <person name="Stacey G."/>
            <person name="Shoemaker R.C."/>
            <person name="Jackson S.A."/>
        </authorList>
    </citation>
    <scope>NUCLEOTIDE SEQUENCE [LARGE SCALE GENOMIC DNA]</scope>
    <source>
        <strain evidence="3">cv. Williams 82</strain>
        <tissue evidence="2">Callus</tissue>
    </source>
</reference>